<gene>
    <name evidence="13" type="ORF">LARSCL_LOCUS10810</name>
</gene>
<dbReference type="Pfam" id="PF12796">
    <property type="entry name" value="Ank_2"/>
    <property type="match status" value="2"/>
</dbReference>
<keyword evidence="6" id="KW-0800">Toxin</keyword>
<keyword evidence="14" id="KW-1185">Reference proteome</keyword>
<sequence>MDFLAAYHPNWYIFNDSNLAFIQEFLVREGNPNKPYYSGVTIFHDAINIPSDNIRVVRELINAGADVNLRTHLDLTPLHLAVSQRKQQVVKALIQSGASVNAKDFLGRTSLHFAVTPLIFRGPHMKLRIPPDPTIINNLLQHKDIDCNAMDSNGETALMMAVKDQEMSAALQLFRNEANPNICNNDFETPLHAAFSLSPSYIEIQLLLSGANIYSVDKNGQTPLDILLKNGQTYHFLVHCMQYYNENDYVQQKGKLEMYA</sequence>
<proteinExistence type="predicted"/>
<dbReference type="AlphaFoldDB" id="A0AAV2A891"/>
<feature type="repeat" description="ANK" evidence="12">
    <location>
        <begin position="38"/>
        <end position="72"/>
    </location>
</feature>
<dbReference type="Proteomes" id="UP001497382">
    <property type="component" value="Unassembled WGS sequence"/>
</dbReference>
<keyword evidence="4" id="KW-0964">Secreted</keyword>
<dbReference type="SMART" id="SM00248">
    <property type="entry name" value="ANK"/>
    <property type="match status" value="6"/>
</dbReference>
<evidence type="ECO:0000313" key="13">
    <source>
        <dbReference type="EMBL" id="CAL1280178.1"/>
    </source>
</evidence>
<dbReference type="PANTHER" id="PTHR24173">
    <property type="entry name" value="ANKYRIN REPEAT CONTAINING"/>
    <property type="match status" value="1"/>
</dbReference>
<dbReference type="GO" id="GO:0005576">
    <property type="term" value="C:extracellular region"/>
    <property type="evidence" value="ECO:0007669"/>
    <property type="project" value="UniProtKB-SubCell"/>
</dbReference>
<keyword evidence="3" id="KW-0268">Exocytosis</keyword>
<evidence type="ECO:0000256" key="7">
    <source>
        <dbReference type="ARBA" id="ARBA00022699"/>
    </source>
</evidence>
<keyword evidence="7" id="KW-0528">Neurotoxin</keyword>
<dbReference type="InterPro" id="IPR002110">
    <property type="entry name" value="Ankyrin_rpt"/>
</dbReference>
<dbReference type="InterPro" id="IPR036770">
    <property type="entry name" value="Ankyrin_rpt-contain_sf"/>
</dbReference>
<evidence type="ECO:0000256" key="12">
    <source>
        <dbReference type="PROSITE-ProRule" id="PRU00023"/>
    </source>
</evidence>
<name>A0AAV2A891_9ARAC</name>
<keyword evidence="8" id="KW-0677">Repeat</keyword>
<protein>
    <recommendedName>
        <fullName evidence="15">Ankyrin repeat protein</fullName>
    </recommendedName>
</protein>
<dbReference type="PROSITE" id="PS50297">
    <property type="entry name" value="ANK_REP_REGION"/>
    <property type="match status" value="1"/>
</dbReference>
<organism evidence="13 14">
    <name type="scientific">Larinioides sclopetarius</name>
    <dbReference type="NCBI Taxonomy" id="280406"/>
    <lineage>
        <taxon>Eukaryota</taxon>
        <taxon>Metazoa</taxon>
        <taxon>Ecdysozoa</taxon>
        <taxon>Arthropoda</taxon>
        <taxon>Chelicerata</taxon>
        <taxon>Arachnida</taxon>
        <taxon>Araneae</taxon>
        <taxon>Araneomorphae</taxon>
        <taxon>Entelegynae</taxon>
        <taxon>Araneoidea</taxon>
        <taxon>Araneidae</taxon>
        <taxon>Larinioides</taxon>
    </lineage>
</organism>
<dbReference type="PROSITE" id="PS50088">
    <property type="entry name" value="ANK_REPEAT"/>
    <property type="match status" value="2"/>
</dbReference>
<evidence type="ECO:0000256" key="2">
    <source>
        <dbReference type="ARBA" id="ARBA00004613"/>
    </source>
</evidence>
<evidence type="ECO:0000256" key="4">
    <source>
        <dbReference type="ARBA" id="ARBA00022525"/>
    </source>
</evidence>
<evidence type="ECO:0000256" key="11">
    <source>
        <dbReference type="ARBA" id="ARBA00023298"/>
    </source>
</evidence>
<dbReference type="PANTHER" id="PTHR24173:SF74">
    <property type="entry name" value="ANKYRIN REPEAT DOMAIN-CONTAINING PROTEIN 16"/>
    <property type="match status" value="1"/>
</dbReference>
<keyword evidence="5" id="KW-1052">Target cell membrane</keyword>
<dbReference type="GO" id="GO:0006887">
    <property type="term" value="P:exocytosis"/>
    <property type="evidence" value="ECO:0007669"/>
    <property type="project" value="UniProtKB-KW"/>
</dbReference>
<keyword evidence="10 12" id="KW-0040">ANK repeat</keyword>
<evidence type="ECO:0000256" key="1">
    <source>
        <dbReference type="ARBA" id="ARBA00004175"/>
    </source>
</evidence>
<keyword evidence="11" id="KW-1053">Target membrane</keyword>
<comment type="subcellular location">
    <subcellularLocation>
        <location evidence="2">Secreted</location>
    </subcellularLocation>
    <subcellularLocation>
        <location evidence="1">Target cell membrane</location>
    </subcellularLocation>
</comment>
<dbReference type="GO" id="GO:0044231">
    <property type="term" value="C:host cell presynaptic membrane"/>
    <property type="evidence" value="ECO:0007669"/>
    <property type="project" value="UniProtKB-KW"/>
</dbReference>
<evidence type="ECO:0000256" key="5">
    <source>
        <dbReference type="ARBA" id="ARBA00022537"/>
    </source>
</evidence>
<evidence type="ECO:0000256" key="9">
    <source>
        <dbReference type="ARBA" id="ARBA00023028"/>
    </source>
</evidence>
<feature type="repeat" description="ANK" evidence="12">
    <location>
        <begin position="73"/>
        <end position="105"/>
    </location>
</feature>
<keyword evidence="9" id="KW-0638">Presynaptic neurotoxin</keyword>
<accession>A0AAV2A891</accession>
<dbReference type="GO" id="GO:0090729">
    <property type="term" value="F:toxin activity"/>
    <property type="evidence" value="ECO:0007669"/>
    <property type="project" value="UniProtKB-KW"/>
</dbReference>
<evidence type="ECO:0008006" key="15">
    <source>
        <dbReference type="Google" id="ProtNLM"/>
    </source>
</evidence>
<dbReference type="SUPFAM" id="SSF48403">
    <property type="entry name" value="Ankyrin repeat"/>
    <property type="match status" value="1"/>
</dbReference>
<dbReference type="GO" id="GO:0044218">
    <property type="term" value="C:other organism cell membrane"/>
    <property type="evidence" value="ECO:0007669"/>
    <property type="project" value="UniProtKB-KW"/>
</dbReference>
<evidence type="ECO:0000256" key="8">
    <source>
        <dbReference type="ARBA" id="ARBA00022737"/>
    </source>
</evidence>
<comment type="caution">
    <text evidence="13">The sequence shown here is derived from an EMBL/GenBank/DDBJ whole genome shotgun (WGS) entry which is preliminary data.</text>
</comment>
<dbReference type="Gene3D" id="1.25.40.20">
    <property type="entry name" value="Ankyrin repeat-containing domain"/>
    <property type="match status" value="2"/>
</dbReference>
<evidence type="ECO:0000256" key="6">
    <source>
        <dbReference type="ARBA" id="ARBA00022656"/>
    </source>
</evidence>
<dbReference type="EMBL" id="CAXIEN010000129">
    <property type="protein sequence ID" value="CAL1280178.1"/>
    <property type="molecule type" value="Genomic_DNA"/>
</dbReference>
<evidence type="ECO:0000256" key="3">
    <source>
        <dbReference type="ARBA" id="ARBA00022483"/>
    </source>
</evidence>
<evidence type="ECO:0000256" key="10">
    <source>
        <dbReference type="ARBA" id="ARBA00023043"/>
    </source>
</evidence>
<reference evidence="13 14" key="1">
    <citation type="submission" date="2024-04" db="EMBL/GenBank/DDBJ databases">
        <authorList>
            <person name="Rising A."/>
            <person name="Reimegard J."/>
            <person name="Sonavane S."/>
            <person name="Akerstrom W."/>
            <person name="Nylinder S."/>
            <person name="Hedman E."/>
            <person name="Kallberg Y."/>
        </authorList>
    </citation>
    <scope>NUCLEOTIDE SEQUENCE [LARGE SCALE GENOMIC DNA]</scope>
</reference>
<keyword evidence="11" id="KW-0472">Membrane</keyword>
<evidence type="ECO:0000313" key="14">
    <source>
        <dbReference type="Proteomes" id="UP001497382"/>
    </source>
</evidence>